<dbReference type="Gene3D" id="3.40.50.880">
    <property type="match status" value="1"/>
</dbReference>
<accession>E6SIQ6</accession>
<keyword evidence="2" id="KW-1133">Transmembrane helix</keyword>
<dbReference type="HOGENOM" id="CLU_298073_0_0_9"/>
<reference evidence="3 4" key="1">
    <citation type="journal article" date="2010" name="Stand. Genomic Sci.">
        <title>Complete genome sequence of Thermaerobacter marianensis type strain (7p75a).</title>
        <authorList>
            <person name="Han C."/>
            <person name="Gu W."/>
            <person name="Zhang X."/>
            <person name="Lapidus A."/>
            <person name="Nolan M."/>
            <person name="Copeland A."/>
            <person name="Lucas S."/>
            <person name="Del Rio T.G."/>
            <person name="Tice H."/>
            <person name="Cheng J.F."/>
            <person name="Tapia R."/>
            <person name="Goodwin L."/>
            <person name="Pitluck S."/>
            <person name="Pagani I."/>
            <person name="Ivanova N."/>
            <person name="Mavromatis K."/>
            <person name="Mikhailova N."/>
            <person name="Pati A."/>
            <person name="Chen A."/>
            <person name="Palaniappan K."/>
            <person name="Land M."/>
            <person name="Hauser L."/>
            <person name="Chang Y.J."/>
            <person name="Jeffries C.D."/>
            <person name="Schneider S."/>
            <person name="Rohde M."/>
            <person name="Goker M."/>
            <person name="Pukall R."/>
            <person name="Woyke T."/>
            <person name="Bristow J."/>
            <person name="Eisen J.A."/>
            <person name="Markowitz V."/>
            <person name="Hugenholtz P."/>
            <person name="Kyrpides N.C."/>
            <person name="Klenk H.P."/>
            <person name="Detter J.C."/>
        </authorList>
    </citation>
    <scope>NUCLEOTIDE SEQUENCE [LARGE SCALE GENOMIC DNA]</scope>
    <source>
        <strain evidence="4">ATCC 700841 / DSM 12885 / JCM 10246 / 7p75a</strain>
    </source>
</reference>
<protein>
    <recommendedName>
        <fullName evidence="5">DUF4350 domain-containing protein</fullName>
    </recommendedName>
</protein>
<dbReference type="InterPro" id="IPR029062">
    <property type="entry name" value="Class_I_gatase-like"/>
</dbReference>
<feature type="transmembrane region" description="Helical" evidence="2">
    <location>
        <begin position="448"/>
        <end position="469"/>
    </location>
</feature>
<feature type="region of interest" description="Disordered" evidence="1">
    <location>
        <begin position="288"/>
        <end position="311"/>
    </location>
</feature>
<dbReference type="STRING" id="644966.Tmar_1915"/>
<feature type="transmembrane region" description="Helical" evidence="2">
    <location>
        <begin position="476"/>
        <end position="495"/>
    </location>
</feature>
<dbReference type="EMBL" id="CP002344">
    <property type="protein sequence ID" value="ADU52000.1"/>
    <property type="molecule type" value="Genomic_DNA"/>
</dbReference>
<evidence type="ECO:0000256" key="2">
    <source>
        <dbReference type="SAM" id="Phobius"/>
    </source>
</evidence>
<keyword evidence="4" id="KW-1185">Reference proteome</keyword>
<evidence type="ECO:0000313" key="3">
    <source>
        <dbReference type="EMBL" id="ADU52000.1"/>
    </source>
</evidence>
<evidence type="ECO:0000313" key="4">
    <source>
        <dbReference type="Proteomes" id="UP000008915"/>
    </source>
</evidence>
<dbReference type="AlphaFoldDB" id="E6SIQ6"/>
<evidence type="ECO:0008006" key="5">
    <source>
        <dbReference type="Google" id="ProtNLM"/>
    </source>
</evidence>
<feature type="compositionally biased region" description="Gly residues" evidence="1">
    <location>
        <begin position="237"/>
        <end position="249"/>
    </location>
</feature>
<dbReference type="Proteomes" id="UP000008915">
    <property type="component" value="Chromosome"/>
</dbReference>
<gene>
    <name evidence="3" type="ordered locus">Tmar_1915</name>
</gene>
<feature type="region of interest" description="Disordered" evidence="1">
    <location>
        <begin position="232"/>
        <end position="274"/>
    </location>
</feature>
<reference evidence="4" key="2">
    <citation type="journal article" date="2010" name="Stand. Genomic Sci.">
        <title>Complete genome sequence of Thermaerobacter marianensis type strain (7p75aT).</title>
        <authorList>
            <person name="Han C."/>
            <person name="Gu W."/>
            <person name="Zhang X."/>
            <person name="Lapidus A."/>
            <person name="Nolan M."/>
            <person name="Copeland A."/>
            <person name="Lucas S."/>
            <person name="Glavina Del Rio T."/>
            <person name="Tice H."/>
            <person name="Cheng J."/>
            <person name="Tapia R."/>
            <person name="Goodwin L."/>
            <person name="Pitluck S."/>
            <person name="Pagani I."/>
            <person name="Ivanova N."/>
            <person name="Mavromatis K."/>
            <person name="Mikhailova N."/>
            <person name="Pati A."/>
            <person name="Chen A."/>
            <person name="Palaniappan K."/>
            <person name="Land M."/>
            <person name="Hauser L."/>
            <person name="Chang Y."/>
            <person name="Jeffries C."/>
            <person name="Schneider S."/>
            <person name="Rohde M."/>
            <person name="Goker M."/>
            <person name="Pukall R."/>
            <person name="Woyke T."/>
            <person name="Bristow J."/>
            <person name="Eisen J."/>
            <person name="Markowitz V."/>
            <person name="Hugenholtz P."/>
            <person name="Kyrpides N."/>
            <person name="Klenk H."/>
            <person name="Detter J."/>
        </authorList>
    </citation>
    <scope>NUCLEOTIDE SEQUENCE [LARGE SCALE GENOMIC DNA]</scope>
    <source>
        <strain evidence="4">ATCC 700841 / DSM 12885 / JCM 10246 / 7p75a</strain>
    </source>
</reference>
<keyword evidence="2" id="KW-0812">Transmembrane</keyword>
<dbReference type="KEGG" id="tmr:Tmar_1915"/>
<feature type="compositionally biased region" description="Gly residues" evidence="1">
    <location>
        <begin position="259"/>
        <end position="271"/>
    </location>
</feature>
<keyword evidence="2" id="KW-0472">Membrane</keyword>
<proteinExistence type="predicted"/>
<organism evidence="3 4">
    <name type="scientific">Thermaerobacter marianensis (strain ATCC 700841 / DSM 12885 / JCM 10246 / 7p75a)</name>
    <dbReference type="NCBI Taxonomy" id="644966"/>
    <lineage>
        <taxon>Bacteria</taxon>
        <taxon>Bacillati</taxon>
        <taxon>Bacillota</taxon>
        <taxon>Clostridia</taxon>
        <taxon>Eubacteriales</taxon>
        <taxon>Clostridiales Family XVII. Incertae Sedis</taxon>
        <taxon>Thermaerobacter</taxon>
    </lineage>
</organism>
<evidence type="ECO:0000256" key="1">
    <source>
        <dbReference type="SAM" id="MobiDB-lite"/>
    </source>
</evidence>
<sequence length="940" mass="96232">MPAQATITHPGPGTFRGTLEIAGVAPVRPGFTGSPAVTPPGQPGSSMTDLARWRYPVEVPAGARRTLVLPVPVASRQGQPISLEARLLDEDGRIVAWSRIPIGTGRPTDVLVGVLATRDIPYLAAVPAPRGELVTPERIDPHLAPRTAAGWANFDLVVVDGAAALRQLDGDQRDALRRWVKLGGTLLLGTGPDAGHLAAALGPDLFPWEVAGSVPVRRFDGALAWARLVAPDVPPVGTGGNAPDGGPSPGGRPAPDGGNSPGGGNAAGDGGSSTAPATIAAVLRPLPMDAAASGDGGSQGQDGVSSPAAGRLTLAPGPNGAIPVGYIAHVGLGRVYAWSTRLDAEPWLSWAGTPAALAGWLGTDLVAGVTRRADAVVMHLGSGFRAPSGPNWSGPVVMSTPLDSGGPRSLFQPLLTGLYTPNSYWPGLDALQNAARDLPGLQFPSPGMLMAGTAAYLLLIGPVTFGWLGRRKRRPWAWVVVPVLAVLVIAGSYASGALAARGTPRAAAGFLLLDEAGRQGVWSGLVAAYRPGRPASVTLRAGSQVSPMMRPDTWAGPFQRPVEDPIMVAEPSARGLEVTWPAAGAGHVIPVAVQLDLAVAGSGAEGLTARWAPEGPDRWRVRVTNGLDVPLTGVTLFLGGNRLHQFGDLAPGEQGEAVVRVAHQAALGPSFTGFGIFGTGAGGGGPAAGYPGTVGGDDGAWEARQRARLQGSMSYLLQGVSGGPFLVAEIKGSPVLVDAAGGGPDGPVVPPSRWDPHGYTLVLAPVQAPGLDQGAAAGVPPAGFVPATASNALWPAAAGMIRASAVDMPGPDVMVLRDAQVVVEWRPPEAVVPGARRLVVRLDARQPAPSPPALGAAIELYDFASGRWVPVKDPGAWTVAGAAPDWVAAGVSVQPQRLQVEGEALRRFLPPGGRLLVRFRSPGDGEMTLTLPQFVLEVSP</sequence>
<name>E6SIQ6_THEM7</name>